<keyword evidence="2" id="KW-1133">Transmembrane helix</keyword>
<organism evidence="4 5">
    <name type="scientific">Plectus sambesii</name>
    <dbReference type="NCBI Taxonomy" id="2011161"/>
    <lineage>
        <taxon>Eukaryota</taxon>
        <taxon>Metazoa</taxon>
        <taxon>Ecdysozoa</taxon>
        <taxon>Nematoda</taxon>
        <taxon>Chromadorea</taxon>
        <taxon>Plectida</taxon>
        <taxon>Plectina</taxon>
        <taxon>Plectoidea</taxon>
        <taxon>Plectidae</taxon>
        <taxon>Plectus</taxon>
    </lineage>
</organism>
<feature type="compositionally biased region" description="Polar residues" evidence="1">
    <location>
        <begin position="248"/>
        <end position="261"/>
    </location>
</feature>
<feature type="compositionally biased region" description="Acidic residues" evidence="1">
    <location>
        <begin position="513"/>
        <end position="532"/>
    </location>
</feature>
<feature type="transmembrane region" description="Helical" evidence="2">
    <location>
        <begin position="546"/>
        <end position="572"/>
    </location>
</feature>
<evidence type="ECO:0000313" key="5">
    <source>
        <dbReference type="WBParaSite" id="PSAMB.scaffold494size49430.g6289.t1"/>
    </source>
</evidence>
<keyword evidence="2" id="KW-0812">Transmembrane</keyword>
<name>A0A914WR54_9BILA</name>
<keyword evidence="2" id="KW-0472">Membrane</keyword>
<dbReference type="WBParaSite" id="PSAMB.scaffold494size49430.g6289.t1">
    <property type="protein sequence ID" value="PSAMB.scaffold494size49430.g6289.t1"/>
    <property type="gene ID" value="PSAMB.scaffold494size49430.g6289"/>
</dbReference>
<keyword evidence="4" id="KW-1185">Reference proteome</keyword>
<feature type="compositionally biased region" description="Low complexity" evidence="1">
    <location>
        <begin position="457"/>
        <end position="475"/>
    </location>
</feature>
<accession>A0A914WR54</accession>
<dbReference type="AlphaFoldDB" id="A0A914WR54"/>
<protein>
    <submittedName>
        <fullName evidence="5">Mucin-5AC</fullName>
    </submittedName>
</protein>
<feature type="compositionally biased region" description="Low complexity" evidence="1">
    <location>
        <begin position="372"/>
        <end position="398"/>
    </location>
</feature>
<evidence type="ECO:0000256" key="2">
    <source>
        <dbReference type="SAM" id="Phobius"/>
    </source>
</evidence>
<sequence length="690" mass="73660">MRLTRVASVALLLLLAVWRATAEHDCPNTDVLDTSHLANVGAEIVFVADKSLKADKLALVGRLYEQIACYFDQTNSSSNSESVVRSAIVDETGNIIVPLLPLSRSELTAANTVFNLSGSSRDNQTTSVNCNSVEEIAWGLYPLVRPAALKSLIIVDDRHTRRACPPLSASETYSGWRLQPIVVNGDASSATHAGLNFTDWTDMRRTDMGRTETAPGGDRQLLKSRELDAIHKLRGVRHFAHSLIHPPQQKQDGSDAQQTTTPDDRVESSTTYNLTLMEQEVNALIDAMALRIQNANATKEDNNSTAETVSEEPITVTIEYVKEGETTTKKPTKQSTARKATDAPATTALTSSAVESTARQTTTKATTKKKTTTLSASTTTAAKPKATTVAPKTATASSVKPVKSNKRPTTTAIFSTEGTNEASKVVETTTKKGGKTLSPQEPTTTTTAGQPVSMSITEEATSEASTEPSASVTASPPQILVWVTAEPATTPSVEERQPPPSFDDLQPVAFPSDETDSNEDDDEDDDKEDEDDNKSPEARSAPSGGLSALIGVIISAVVLFLLAVVLIIVVALRCCRKRRKAAEMALEGGGALAAQAEQLPLRAQSYTTVNPNRTQSAFNYLTSLLSSSKTRLTGSALSIGLTPAPSMPNIVVTSPEFDSDSDASSDRTIVASVDLSDGERLHAKPSISLY</sequence>
<feature type="compositionally biased region" description="Polar residues" evidence="1">
    <location>
        <begin position="407"/>
        <end position="422"/>
    </location>
</feature>
<feature type="signal peptide" evidence="3">
    <location>
        <begin position="1"/>
        <end position="22"/>
    </location>
</feature>
<evidence type="ECO:0000313" key="4">
    <source>
        <dbReference type="Proteomes" id="UP000887566"/>
    </source>
</evidence>
<feature type="chain" id="PRO_5036857179" evidence="3">
    <location>
        <begin position="23"/>
        <end position="690"/>
    </location>
</feature>
<feature type="region of interest" description="Disordered" evidence="1">
    <location>
        <begin position="319"/>
        <end position="475"/>
    </location>
</feature>
<reference evidence="5" key="1">
    <citation type="submission" date="2022-11" db="UniProtKB">
        <authorList>
            <consortium name="WormBaseParasite"/>
        </authorList>
    </citation>
    <scope>IDENTIFICATION</scope>
</reference>
<feature type="compositionally biased region" description="Low complexity" evidence="1">
    <location>
        <begin position="356"/>
        <end position="365"/>
    </location>
</feature>
<feature type="compositionally biased region" description="Polar residues" evidence="1">
    <location>
        <begin position="437"/>
        <end position="456"/>
    </location>
</feature>
<dbReference type="Proteomes" id="UP000887566">
    <property type="component" value="Unplaced"/>
</dbReference>
<feature type="region of interest" description="Disordered" evidence="1">
    <location>
        <begin position="488"/>
        <end position="543"/>
    </location>
</feature>
<proteinExistence type="predicted"/>
<keyword evidence="3" id="KW-0732">Signal</keyword>
<evidence type="ECO:0000256" key="1">
    <source>
        <dbReference type="SAM" id="MobiDB-lite"/>
    </source>
</evidence>
<evidence type="ECO:0000256" key="3">
    <source>
        <dbReference type="SAM" id="SignalP"/>
    </source>
</evidence>
<feature type="region of interest" description="Disordered" evidence="1">
    <location>
        <begin position="244"/>
        <end position="268"/>
    </location>
</feature>